<feature type="active site" description="Proton acceptor" evidence="4">
    <location>
        <position position="17"/>
    </location>
</feature>
<comment type="similarity">
    <text evidence="1 6">Belongs to the glycosyl hydrolase 43 family.</text>
</comment>
<dbReference type="Gene3D" id="2.115.10.20">
    <property type="entry name" value="Glycosyl hydrolase domain, family 43"/>
    <property type="match status" value="1"/>
</dbReference>
<organism evidence="8 9">
    <name type="scientific">Ligilactobacillus ubinensis</name>
    <dbReference type="NCBI Taxonomy" id="2876789"/>
    <lineage>
        <taxon>Bacteria</taxon>
        <taxon>Bacillati</taxon>
        <taxon>Bacillota</taxon>
        <taxon>Bacilli</taxon>
        <taxon>Lactobacillales</taxon>
        <taxon>Lactobacillaceae</taxon>
        <taxon>Ligilactobacillus</taxon>
    </lineage>
</organism>
<reference evidence="8 9" key="1">
    <citation type="journal article" date="2023" name="Int. J. Syst. Evol. Microbiol.">
        <title>Ligilactobacillus ubinensis sp. nov., a novel species isolated from the wild ferment of a durian fruit (Durio zibethinus).</title>
        <authorList>
            <person name="Heng Y.C."/>
            <person name="Menon N."/>
            <person name="Chen B."/>
            <person name="Loo B.Z.L."/>
            <person name="Wong G.W.J."/>
            <person name="Lim A.C.H."/>
            <person name="Silvaraju S."/>
            <person name="Kittelmann S."/>
        </authorList>
    </citation>
    <scope>NUCLEOTIDE SEQUENCE [LARGE SCALE GENOMIC DNA]</scope>
    <source>
        <strain evidence="8 9">WILCCON 0076</strain>
    </source>
</reference>
<evidence type="ECO:0000256" key="5">
    <source>
        <dbReference type="PIRSR" id="PIRSR606710-2"/>
    </source>
</evidence>
<dbReference type="SUPFAM" id="SSF49899">
    <property type="entry name" value="Concanavalin A-like lectins/glucanases"/>
    <property type="match status" value="1"/>
</dbReference>
<keyword evidence="9" id="KW-1185">Reference proteome</keyword>
<dbReference type="GO" id="GO:0004553">
    <property type="term" value="F:hydrolase activity, hydrolyzing O-glycosyl compounds"/>
    <property type="evidence" value="ECO:0007669"/>
    <property type="project" value="InterPro"/>
</dbReference>
<keyword evidence="2 6" id="KW-0378">Hydrolase</keyword>
<dbReference type="InterPro" id="IPR006710">
    <property type="entry name" value="Glyco_hydro_43"/>
</dbReference>
<dbReference type="Pfam" id="PF17851">
    <property type="entry name" value="GH43_C2"/>
    <property type="match status" value="1"/>
</dbReference>
<accession>A0A9X2FK27</accession>
<dbReference type="InterPro" id="IPR051795">
    <property type="entry name" value="Glycosyl_Hydrlase_43"/>
</dbReference>
<dbReference type="AlphaFoldDB" id="A0A9X2FK27"/>
<evidence type="ECO:0000256" key="2">
    <source>
        <dbReference type="ARBA" id="ARBA00022801"/>
    </source>
</evidence>
<evidence type="ECO:0000256" key="1">
    <source>
        <dbReference type="ARBA" id="ARBA00009865"/>
    </source>
</evidence>
<dbReference type="RefSeq" id="WP_253360546.1">
    <property type="nucleotide sequence ID" value="NZ_JAIULA010000011.1"/>
</dbReference>
<gene>
    <name evidence="8" type="ORF">LB941_06725</name>
</gene>
<evidence type="ECO:0000256" key="4">
    <source>
        <dbReference type="PIRSR" id="PIRSR606710-1"/>
    </source>
</evidence>
<feature type="domain" description="Beta-xylosidase C-terminal Concanavalin A-like" evidence="7">
    <location>
        <begin position="321"/>
        <end position="505"/>
    </location>
</feature>
<name>A0A9X2FK27_9LACO</name>
<dbReference type="GO" id="GO:0005975">
    <property type="term" value="P:carbohydrate metabolic process"/>
    <property type="evidence" value="ECO:0007669"/>
    <property type="project" value="InterPro"/>
</dbReference>
<comment type="caution">
    <text evidence="8">The sequence shown here is derived from an EMBL/GenBank/DDBJ whole genome shotgun (WGS) entry which is preliminary data.</text>
</comment>
<dbReference type="Gene3D" id="2.60.120.200">
    <property type="match status" value="1"/>
</dbReference>
<dbReference type="SUPFAM" id="SSF75005">
    <property type="entry name" value="Arabinanase/levansucrase/invertase"/>
    <property type="match status" value="1"/>
</dbReference>
<evidence type="ECO:0000313" key="9">
    <source>
        <dbReference type="Proteomes" id="UP001139006"/>
    </source>
</evidence>
<proteinExistence type="inferred from homology"/>
<dbReference type="PANTHER" id="PTHR42812">
    <property type="entry name" value="BETA-XYLOSIDASE"/>
    <property type="match status" value="1"/>
</dbReference>
<dbReference type="InterPro" id="IPR041542">
    <property type="entry name" value="GH43_C2"/>
</dbReference>
<dbReference type="Pfam" id="PF04616">
    <property type="entry name" value="Glyco_hydro_43"/>
    <property type="match status" value="1"/>
</dbReference>
<protein>
    <submittedName>
        <fullName evidence="8">Glycoside hydrolase family 43 protein</fullName>
    </submittedName>
</protein>
<evidence type="ECO:0000256" key="6">
    <source>
        <dbReference type="RuleBase" id="RU361187"/>
    </source>
</evidence>
<dbReference type="CDD" id="cd18617">
    <property type="entry name" value="GH43_XynB-like"/>
    <property type="match status" value="1"/>
</dbReference>
<keyword evidence="3 6" id="KW-0326">Glycosidase</keyword>
<dbReference type="PANTHER" id="PTHR42812:SF12">
    <property type="entry name" value="BETA-XYLOSIDASE-RELATED"/>
    <property type="match status" value="1"/>
</dbReference>
<evidence type="ECO:0000256" key="3">
    <source>
        <dbReference type="ARBA" id="ARBA00023295"/>
    </source>
</evidence>
<dbReference type="InterPro" id="IPR023296">
    <property type="entry name" value="Glyco_hydro_beta-prop_sf"/>
</dbReference>
<feature type="active site" description="Proton donor" evidence="4">
    <location>
        <position position="185"/>
    </location>
</feature>
<sequence length="515" mass="58390">MKAINFKNPIIKGFHPDPSICAVGKNFYLVNSTFSYFPGIPIFHSTDLVHWKQIGNALTRKSQVDLSNNEDSEGIYAPTIRFHNGLFYIISSNEAHGGVFIITATNPKGPWSDPTFIKDADGIDPSLYFENKKIFYVGTHNNSKGTKFFGDNEIYLVELNTTTLQFKGKVIPLWNGALRNVVWPEGPHIYKKGGYYYLLIAEGGTESHHSITIARSKELTGPYESNPDNPILTHRNMGNKYNVANVGHGDFVKAFTNDWYFVCLGSRKCENVVNTGRETFLGHISWENNWPVLNPGMGILEKYGKIFLPENNISEPRKTINFSNQKFDNRLLFLRNPKEEKYKFNINGNLVMKSSNVKLSDLDSPTFIGLRQCSMFGTFEASFGEIHLLDSELGLTIYQNHKNNLNFFVKKEKIGYSLNLAKFRDGTNQILLTKPLNITVNKLIVKQNAQQTTFGYVLRNSQDYHWFNIKVDTKFLSTEIAGGFTGCVRGIYISSTSVNTSDYVELLEFNVSEDQ</sequence>
<dbReference type="Proteomes" id="UP001139006">
    <property type="component" value="Unassembled WGS sequence"/>
</dbReference>
<dbReference type="InterPro" id="IPR013320">
    <property type="entry name" value="ConA-like_dom_sf"/>
</dbReference>
<evidence type="ECO:0000259" key="7">
    <source>
        <dbReference type="Pfam" id="PF17851"/>
    </source>
</evidence>
<evidence type="ECO:0000313" key="8">
    <source>
        <dbReference type="EMBL" id="MCP0887027.1"/>
    </source>
</evidence>
<dbReference type="EMBL" id="JAIULA010000011">
    <property type="protein sequence ID" value="MCP0887027.1"/>
    <property type="molecule type" value="Genomic_DNA"/>
</dbReference>
<feature type="site" description="Important for catalytic activity, responsible for pKa modulation of the active site Glu and correct orientation of both the proton donor and substrate" evidence="5">
    <location>
        <position position="124"/>
    </location>
</feature>